<dbReference type="OrthoDB" id="3210767at2"/>
<protein>
    <submittedName>
        <fullName evidence="2">Uncharacterized protein</fullName>
    </submittedName>
</protein>
<organism evidence="2 3">
    <name type="scientific">Streptomyces colonosanans</name>
    <dbReference type="NCBI Taxonomy" id="1428652"/>
    <lineage>
        <taxon>Bacteria</taxon>
        <taxon>Bacillati</taxon>
        <taxon>Actinomycetota</taxon>
        <taxon>Actinomycetes</taxon>
        <taxon>Kitasatosporales</taxon>
        <taxon>Streptomycetaceae</taxon>
        <taxon>Streptomyces</taxon>
    </lineage>
</organism>
<name>A0A1S2NXB0_9ACTN</name>
<proteinExistence type="predicted"/>
<evidence type="ECO:0000256" key="1">
    <source>
        <dbReference type="SAM" id="MobiDB-lite"/>
    </source>
</evidence>
<dbReference type="STRING" id="1428652.BIV24_26830"/>
<dbReference type="AlphaFoldDB" id="A0A1S2NXB0"/>
<dbReference type="RefSeq" id="WP_071369043.1">
    <property type="nucleotide sequence ID" value="NZ_MLYP01000079.1"/>
</dbReference>
<comment type="caution">
    <text evidence="2">The sequence shown here is derived from an EMBL/GenBank/DDBJ whole genome shotgun (WGS) entry which is preliminary data.</text>
</comment>
<evidence type="ECO:0000313" key="2">
    <source>
        <dbReference type="EMBL" id="OIJ86139.1"/>
    </source>
</evidence>
<reference evidence="2 3" key="1">
    <citation type="submission" date="2016-10" db="EMBL/GenBank/DDBJ databases">
        <title>Genome sequence of Streptomyces sp. MUSC 93.</title>
        <authorList>
            <person name="Lee L.-H."/>
            <person name="Ser H.-L."/>
            <person name="Law J.W.-F."/>
        </authorList>
    </citation>
    <scope>NUCLEOTIDE SEQUENCE [LARGE SCALE GENOMIC DNA]</scope>
    <source>
        <strain evidence="2 3">MUSC 93</strain>
    </source>
</reference>
<sequence>MGLGALSPLASLDATTKRRRPGTYSSSPAYAAARKQKGDRAGRTATARMPHAQVADGEGEGEALSGQPLQKAAEGRIIRSPLADGVALGTLGH</sequence>
<dbReference type="Proteomes" id="UP000179935">
    <property type="component" value="Unassembled WGS sequence"/>
</dbReference>
<evidence type="ECO:0000313" key="3">
    <source>
        <dbReference type="Proteomes" id="UP000179935"/>
    </source>
</evidence>
<keyword evidence="3" id="KW-1185">Reference proteome</keyword>
<feature type="region of interest" description="Disordered" evidence="1">
    <location>
        <begin position="1"/>
        <end position="78"/>
    </location>
</feature>
<gene>
    <name evidence="2" type="ORF">BIV24_26830</name>
</gene>
<accession>A0A1S2NXB0</accession>
<dbReference type="EMBL" id="MLYP01000079">
    <property type="protein sequence ID" value="OIJ86139.1"/>
    <property type="molecule type" value="Genomic_DNA"/>
</dbReference>